<organism evidence="7 8">
    <name type="scientific">Eiseniibacteriota bacterium</name>
    <dbReference type="NCBI Taxonomy" id="2212470"/>
    <lineage>
        <taxon>Bacteria</taxon>
        <taxon>Candidatus Eiseniibacteriota</taxon>
    </lineage>
</organism>
<feature type="transmembrane region" description="Helical" evidence="6">
    <location>
        <begin position="49"/>
        <end position="69"/>
    </location>
</feature>
<reference evidence="7" key="1">
    <citation type="submission" date="2020-04" db="EMBL/GenBank/DDBJ databases">
        <authorList>
            <person name="Zhang T."/>
        </authorList>
    </citation>
    <scope>NUCLEOTIDE SEQUENCE</scope>
    <source>
        <strain evidence="7">HKST-UBA02</strain>
    </source>
</reference>
<keyword evidence="5 6" id="KW-0472">Membrane</keyword>
<feature type="transmembrane region" description="Helical" evidence="6">
    <location>
        <begin position="89"/>
        <end position="110"/>
    </location>
</feature>
<evidence type="ECO:0000256" key="5">
    <source>
        <dbReference type="ARBA" id="ARBA00023136"/>
    </source>
</evidence>
<accession>A0A956N817</accession>
<keyword evidence="4 6" id="KW-1133">Transmembrane helix</keyword>
<evidence type="ECO:0000313" key="7">
    <source>
        <dbReference type="EMBL" id="MCA9754337.1"/>
    </source>
</evidence>
<dbReference type="Proteomes" id="UP000739538">
    <property type="component" value="Unassembled WGS sequence"/>
</dbReference>
<feature type="transmembrane region" description="Helical" evidence="6">
    <location>
        <begin position="122"/>
        <end position="142"/>
    </location>
</feature>
<feature type="transmembrane region" description="Helical" evidence="6">
    <location>
        <begin position="182"/>
        <end position="204"/>
    </location>
</feature>
<evidence type="ECO:0000256" key="1">
    <source>
        <dbReference type="ARBA" id="ARBA00004651"/>
    </source>
</evidence>
<feature type="transmembrane region" description="Helical" evidence="6">
    <location>
        <begin position="345"/>
        <end position="366"/>
    </location>
</feature>
<feature type="transmembrane region" description="Helical" evidence="6">
    <location>
        <begin position="373"/>
        <end position="391"/>
    </location>
</feature>
<feature type="transmembrane region" description="Helical" evidence="6">
    <location>
        <begin position="429"/>
        <end position="448"/>
    </location>
</feature>
<feature type="transmembrane region" description="Helical" evidence="6">
    <location>
        <begin position="397"/>
        <end position="417"/>
    </location>
</feature>
<feature type="transmembrane region" description="Helical" evidence="6">
    <location>
        <begin position="154"/>
        <end position="175"/>
    </location>
</feature>
<keyword evidence="2" id="KW-1003">Cell membrane</keyword>
<dbReference type="Pfam" id="PF01943">
    <property type="entry name" value="Polysacc_synt"/>
    <property type="match status" value="1"/>
</dbReference>
<dbReference type="PANTHER" id="PTHR30250:SF11">
    <property type="entry name" value="O-ANTIGEN TRANSPORTER-RELATED"/>
    <property type="match status" value="1"/>
</dbReference>
<evidence type="ECO:0000256" key="6">
    <source>
        <dbReference type="SAM" id="Phobius"/>
    </source>
</evidence>
<dbReference type="GO" id="GO:0005886">
    <property type="term" value="C:plasma membrane"/>
    <property type="evidence" value="ECO:0007669"/>
    <property type="project" value="UniProtKB-SubCell"/>
</dbReference>
<reference evidence="7" key="2">
    <citation type="journal article" date="2021" name="Microbiome">
        <title>Successional dynamics and alternative stable states in a saline activated sludge microbial community over 9 years.</title>
        <authorList>
            <person name="Wang Y."/>
            <person name="Ye J."/>
            <person name="Ju F."/>
            <person name="Liu L."/>
            <person name="Boyd J.A."/>
            <person name="Deng Y."/>
            <person name="Parks D.H."/>
            <person name="Jiang X."/>
            <person name="Yin X."/>
            <person name="Woodcroft B.J."/>
            <person name="Tyson G.W."/>
            <person name="Hugenholtz P."/>
            <person name="Polz M.F."/>
            <person name="Zhang T."/>
        </authorList>
    </citation>
    <scope>NUCLEOTIDE SEQUENCE</scope>
    <source>
        <strain evidence="7">HKST-UBA02</strain>
    </source>
</reference>
<feature type="transmembrane region" description="Helical" evidence="6">
    <location>
        <begin position="454"/>
        <end position="476"/>
    </location>
</feature>
<dbReference type="EMBL" id="JAGQHS010000002">
    <property type="protein sequence ID" value="MCA9754337.1"/>
    <property type="molecule type" value="Genomic_DNA"/>
</dbReference>
<sequence length="502" mass="55827">MSATESTRDKMTGALYWTFVPRLVQMVITIGTSVWVVKALGKFEFGRLQTLQPILALIVILLSGGLGQALNRFVPELRVKGPVDQARALLYRCLGLQSLLWLAAVALVFVFRSALESYQIEYANLFILGVVLAIAEIWAQSMNSYAIASYRTRQVAIGLSLGTMVYAIGTGVLLSRGLKVDGVLWSLAIGHLTNAIFLGVLLYRVRTPGVSLAVSRSEFPTGRLLRYALPWVPNSALHFVVWRSSEQVILAKFHPAEFAGYFNRAYSLPQMALEFVPNAIYPLVLASFSESRTVTRDAMPRFIDYYYRLLFFVSVPIALGGFVFGDVMIEVLYPELTPAQPYCQAFFLIFMVTFFGTPLSMAVYVVEKVWVNLLLNLGYGIVTVGLDLLLIPKYGLLGATIPTAIVTVLTPYVRWVIAKRYVDGIRIPWAFIGRIYLASAPLLALFWAKPWFRGPGGLLAAAVVGGVATLLLYRIFRVLGPEDREFIAKSKLPGKEWILRLL</sequence>
<dbReference type="InterPro" id="IPR002797">
    <property type="entry name" value="Polysacc_synth"/>
</dbReference>
<proteinExistence type="predicted"/>
<evidence type="ECO:0000256" key="2">
    <source>
        <dbReference type="ARBA" id="ARBA00022475"/>
    </source>
</evidence>
<evidence type="ECO:0000256" key="3">
    <source>
        <dbReference type="ARBA" id="ARBA00022692"/>
    </source>
</evidence>
<evidence type="ECO:0000256" key="4">
    <source>
        <dbReference type="ARBA" id="ARBA00022989"/>
    </source>
</evidence>
<protein>
    <submittedName>
        <fullName evidence="7">Oligosaccharide flippase family protein</fullName>
    </submittedName>
</protein>
<evidence type="ECO:0000313" key="8">
    <source>
        <dbReference type="Proteomes" id="UP000739538"/>
    </source>
</evidence>
<dbReference type="PANTHER" id="PTHR30250">
    <property type="entry name" value="PST FAMILY PREDICTED COLANIC ACID TRANSPORTER"/>
    <property type="match status" value="1"/>
</dbReference>
<dbReference type="AlphaFoldDB" id="A0A956N817"/>
<feature type="transmembrane region" description="Helical" evidence="6">
    <location>
        <begin position="305"/>
        <end position="325"/>
    </location>
</feature>
<name>A0A956N817_UNCEI</name>
<feature type="transmembrane region" description="Helical" evidence="6">
    <location>
        <begin position="14"/>
        <end position="37"/>
    </location>
</feature>
<dbReference type="InterPro" id="IPR050833">
    <property type="entry name" value="Poly_Biosynth_Transport"/>
</dbReference>
<keyword evidence="3 6" id="KW-0812">Transmembrane</keyword>
<comment type="subcellular location">
    <subcellularLocation>
        <location evidence="1">Cell membrane</location>
        <topology evidence="1">Multi-pass membrane protein</topology>
    </subcellularLocation>
</comment>
<gene>
    <name evidence="7" type="ORF">KDA27_00935</name>
</gene>
<comment type="caution">
    <text evidence="7">The sequence shown here is derived from an EMBL/GenBank/DDBJ whole genome shotgun (WGS) entry which is preliminary data.</text>
</comment>